<dbReference type="EMBL" id="AY038186">
    <property type="protein sequence ID" value="AAK73300.1"/>
    <property type="molecule type" value="Genomic_DNA"/>
</dbReference>
<feature type="domain" description="Lysozyme inhibitor LprI-like N-terminal" evidence="2">
    <location>
        <begin position="32"/>
        <end position="120"/>
    </location>
</feature>
<evidence type="ECO:0000259" key="2">
    <source>
        <dbReference type="Pfam" id="PF07007"/>
    </source>
</evidence>
<reference evidence="3" key="1">
    <citation type="journal article" date="2001" name="Mol. Microbiol.">
        <title>Discovery and distribution of super-integrons among pseudomonads.</title>
        <authorList>
            <person name="Vaisvila R."/>
            <person name="Morgan R.D."/>
            <person name="Posfai J."/>
            <person name="Raleigh E.A."/>
        </authorList>
    </citation>
    <scope>NUCLEOTIDE SEQUENCE</scope>
    <source>
        <strain evidence="3">ATCC 55044</strain>
    </source>
</reference>
<accession>Q939F8</accession>
<keyword evidence="1" id="KW-0732">Signal</keyword>
<evidence type="ECO:0000313" key="3">
    <source>
        <dbReference type="EMBL" id="AAK73300.1"/>
    </source>
</evidence>
<feature type="chain" id="PRO_5004319516" evidence="1">
    <location>
        <begin position="20"/>
        <end position="132"/>
    </location>
</feature>
<dbReference type="Pfam" id="PF07007">
    <property type="entry name" value="LprI"/>
    <property type="match status" value="1"/>
</dbReference>
<feature type="signal peptide" evidence="1">
    <location>
        <begin position="1"/>
        <end position="19"/>
    </location>
</feature>
<dbReference type="PANTHER" id="PTHR39176:SF1">
    <property type="entry name" value="PERIPLASMIC PROTEIN"/>
    <property type="match status" value="1"/>
</dbReference>
<protein>
    <submittedName>
        <fullName evidence="3">Ypar15</fullName>
    </submittedName>
</protein>
<dbReference type="AlphaFoldDB" id="Q939F8"/>
<dbReference type="RefSeq" id="WP_167629424.1">
    <property type="nucleotide sequence ID" value="NZ_CP014784.1"/>
</dbReference>
<name>Q939F8_AQUAC</name>
<dbReference type="Gene3D" id="1.20.1270.180">
    <property type="match status" value="1"/>
</dbReference>
<evidence type="ECO:0000256" key="1">
    <source>
        <dbReference type="SAM" id="SignalP"/>
    </source>
</evidence>
<dbReference type="InterPro" id="IPR009739">
    <property type="entry name" value="LprI-like_N"/>
</dbReference>
<dbReference type="PANTHER" id="PTHR39176">
    <property type="entry name" value="PERIPLASMIC PROTEIN-RELATED"/>
    <property type="match status" value="1"/>
</dbReference>
<sequence length="132" mass="14965">MSRVITLLALLLIPSLTNAESACELPEHLCKAQSEYERADKDLNETYQKIIAKIKSGDFDDGLVSRVEITESLRESQRSWLKFKQDNCSAYYKLYSGGTSRNGDLMACQSEMTIERTNFLKATYIELKVIGI</sequence>
<organism evidence="3">
    <name type="scientific">Aquipseudomonas alcaligenes</name>
    <name type="common">Pseudomonas alcaligenes</name>
    <dbReference type="NCBI Taxonomy" id="43263"/>
    <lineage>
        <taxon>Bacteria</taxon>
        <taxon>Pseudomonadati</taxon>
        <taxon>Pseudomonadota</taxon>
        <taxon>Gammaproteobacteria</taxon>
        <taxon>Pseudomonadales</taxon>
        <taxon>Pseudomonadaceae</taxon>
        <taxon>Aquipseudomonas</taxon>
    </lineage>
</organism>
<proteinExistence type="predicted"/>
<dbReference type="GeneID" id="95971661"/>